<dbReference type="Gene3D" id="3.30.450.20">
    <property type="entry name" value="PAS domain"/>
    <property type="match status" value="1"/>
</dbReference>
<keyword evidence="2" id="KW-1185">Reference proteome</keyword>
<sequence>MVTSTRYSTDRHDKPACLIGVSVNSTSPVQAEVSLRESERRFRAIFNGTFQFTGLLITEGIVLKVNQTALGFGELQPQDVVEHPCWEIWWTLLVSQQHLQYLLSPNPAVIYICKSYRNFGNTFISENIVAITSYQAREILEGLGFWASHLHPVLKSFYRVRNVGNILGIRLRMAILKKCTYIQR</sequence>
<reference evidence="1 2" key="1">
    <citation type="journal article" date="2020" name="ISME J.">
        <title>Comparative genomics reveals insights into cyanobacterial evolution and habitat adaptation.</title>
        <authorList>
            <person name="Chen M.Y."/>
            <person name="Teng W.K."/>
            <person name="Zhao L."/>
            <person name="Hu C.X."/>
            <person name="Zhou Y.K."/>
            <person name="Han B.P."/>
            <person name="Song L.R."/>
            <person name="Shu W.S."/>
        </authorList>
    </citation>
    <scope>NUCLEOTIDE SEQUENCE [LARGE SCALE GENOMIC DNA]</scope>
    <source>
        <strain evidence="1 2">FACHB-391</strain>
    </source>
</reference>
<evidence type="ECO:0008006" key="3">
    <source>
        <dbReference type="Google" id="ProtNLM"/>
    </source>
</evidence>
<organism evidence="1 2">
    <name type="scientific">Nostoc linckia FACHB-391</name>
    <dbReference type="NCBI Taxonomy" id="2692906"/>
    <lineage>
        <taxon>Bacteria</taxon>
        <taxon>Bacillati</taxon>
        <taxon>Cyanobacteriota</taxon>
        <taxon>Cyanophyceae</taxon>
        <taxon>Nostocales</taxon>
        <taxon>Nostocaceae</taxon>
        <taxon>Nostoc</taxon>
    </lineage>
</organism>
<dbReference type="InterPro" id="IPR035965">
    <property type="entry name" value="PAS-like_dom_sf"/>
</dbReference>
<evidence type="ECO:0000313" key="2">
    <source>
        <dbReference type="Proteomes" id="UP000604661"/>
    </source>
</evidence>
<name>A0ABR8EYG6_NOSLI</name>
<comment type="caution">
    <text evidence="1">The sequence shown here is derived from an EMBL/GenBank/DDBJ whole genome shotgun (WGS) entry which is preliminary data.</text>
</comment>
<dbReference type="EMBL" id="JACJTE010000024">
    <property type="protein sequence ID" value="MBD2562985.1"/>
    <property type="molecule type" value="Genomic_DNA"/>
</dbReference>
<proteinExistence type="predicted"/>
<gene>
    <name evidence="1" type="ORF">H6G95_20650</name>
</gene>
<accession>A0ABR8EYG6</accession>
<dbReference type="SUPFAM" id="SSF55785">
    <property type="entry name" value="PYP-like sensor domain (PAS domain)"/>
    <property type="match status" value="1"/>
</dbReference>
<dbReference type="Proteomes" id="UP000604661">
    <property type="component" value="Unassembled WGS sequence"/>
</dbReference>
<evidence type="ECO:0000313" key="1">
    <source>
        <dbReference type="EMBL" id="MBD2562985.1"/>
    </source>
</evidence>
<protein>
    <recommendedName>
        <fullName evidence="3">PAS domain-containing protein</fullName>
    </recommendedName>
</protein>